<comment type="caution">
    <text evidence="6">The sequence shown here is derived from an EMBL/GenBank/DDBJ whole genome shotgun (WGS) entry which is preliminary data.</text>
</comment>
<evidence type="ECO:0000313" key="6">
    <source>
        <dbReference type="EMBL" id="KAF7338092.1"/>
    </source>
</evidence>
<dbReference type="InterPro" id="IPR013024">
    <property type="entry name" value="GGCT-like"/>
</dbReference>
<evidence type="ECO:0000313" key="7">
    <source>
        <dbReference type="Proteomes" id="UP000620124"/>
    </source>
</evidence>
<feature type="active site" description="Proton acceptor" evidence="3">
    <location>
        <position position="78"/>
    </location>
</feature>
<organism evidence="6 7">
    <name type="scientific">Mycena venus</name>
    <dbReference type="NCBI Taxonomy" id="2733690"/>
    <lineage>
        <taxon>Eukaryota</taxon>
        <taxon>Fungi</taxon>
        <taxon>Dikarya</taxon>
        <taxon>Basidiomycota</taxon>
        <taxon>Agaricomycotina</taxon>
        <taxon>Agaricomycetes</taxon>
        <taxon>Agaricomycetidae</taxon>
        <taxon>Agaricales</taxon>
        <taxon>Marasmiineae</taxon>
        <taxon>Mycenaceae</taxon>
        <taxon>Mycena</taxon>
    </lineage>
</organism>
<dbReference type="InterPro" id="IPR036568">
    <property type="entry name" value="GGCT-like_sf"/>
</dbReference>
<name>A0A8H6XCJ9_9AGAR</name>
<dbReference type="InterPro" id="IPR017939">
    <property type="entry name" value="G-Glutamylcylcotransferase"/>
</dbReference>
<keyword evidence="7" id="KW-1185">Reference proteome</keyword>
<dbReference type="OrthoDB" id="2924818at2759"/>
<dbReference type="Gene3D" id="3.10.490.10">
    <property type="entry name" value="Gamma-glutamyl cyclotransferase-like"/>
    <property type="match status" value="1"/>
</dbReference>
<dbReference type="PANTHER" id="PTHR12935:SF0">
    <property type="entry name" value="GAMMA-GLUTAMYLCYCLOTRANSFERASE"/>
    <property type="match status" value="1"/>
</dbReference>
<gene>
    <name evidence="6" type="ORF">MVEN_02033700</name>
</gene>
<evidence type="ECO:0000256" key="3">
    <source>
        <dbReference type="PIRSR" id="PIRSR617939-1"/>
    </source>
</evidence>
<proteinExistence type="predicted"/>
<feature type="binding site" evidence="4">
    <location>
        <begin position="9"/>
        <end position="14"/>
    </location>
    <ligand>
        <name>substrate</name>
    </ligand>
</feature>
<evidence type="ECO:0000256" key="1">
    <source>
        <dbReference type="ARBA" id="ARBA00012346"/>
    </source>
</evidence>
<accession>A0A8H6XCJ9</accession>
<dbReference type="EC" id="4.3.2.9" evidence="1"/>
<dbReference type="PANTHER" id="PTHR12935">
    <property type="entry name" value="GAMMA-GLUTAMYLCYCLOTRANSFERASE"/>
    <property type="match status" value="1"/>
</dbReference>
<dbReference type="CDD" id="cd06661">
    <property type="entry name" value="GGCT_like"/>
    <property type="match status" value="1"/>
</dbReference>
<sequence length="199" mass="22264">MSSNAKTLYFGYGSNLWIHQMNIRCPENKFVGTARLPDWRWIINARGYANVVPSAGDEVWALLYELSPADEEKLDGYEGVPTSYVKQTLPVEYFGNGNKGKGYGEMRDGKRMVDALVYVDVERTTGGHPPKREYIFRMNSAIKDALAEGVPKAYIEKYLRPCIPPDDSIPNDAKERVKNTIESAIERLNSASPGSHNSA</sequence>
<keyword evidence="2" id="KW-0456">Lyase</keyword>
<reference evidence="6" key="1">
    <citation type="submission" date="2020-05" db="EMBL/GenBank/DDBJ databases">
        <title>Mycena genomes resolve the evolution of fungal bioluminescence.</title>
        <authorList>
            <person name="Tsai I.J."/>
        </authorList>
    </citation>
    <scope>NUCLEOTIDE SEQUENCE</scope>
    <source>
        <strain evidence="6">CCC161011</strain>
    </source>
</reference>
<dbReference type="Pfam" id="PF06094">
    <property type="entry name" value="GGACT"/>
    <property type="match status" value="1"/>
</dbReference>
<dbReference type="EMBL" id="JACAZI010000021">
    <property type="protein sequence ID" value="KAF7338092.1"/>
    <property type="molecule type" value="Genomic_DNA"/>
</dbReference>
<evidence type="ECO:0000256" key="2">
    <source>
        <dbReference type="ARBA" id="ARBA00023239"/>
    </source>
</evidence>
<feature type="binding site" evidence="4">
    <location>
        <position position="134"/>
    </location>
    <ligand>
        <name>substrate</name>
    </ligand>
</feature>
<evidence type="ECO:0000259" key="5">
    <source>
        <dbReference type="Pfam" id="PF06094"/>
    </source>
</evidence>
<dbReference type="AlphaFoldDB" id="A0A8H6XCJ9"/>
<dbReference type="GO" id="GO:0003839">
    <property type="term" value="F:gamma-glutamylcyclotransferase activity"/>
    <property type="evidence" value="ECO:0007669"/>
    <property type="project" value="UniProtKB-EC"/>
</dbReference>
<evidence type="ECO:0000256" key="4">
    <source>
        <dbReference type="PIRSR" id="PIRSR617939-2"/>
    </source>
</evidence>
<dbReference type="InterPro" id="IPR009288">
    <property type="entry name" value="AIG2-like_dom"/>
</dbReference>
<feature type="domain" description="Gamma-glutamylcyclotransferase AIG2-like" evidence="5">
    <location>
        <begin position="9"/>
        <end position="99"/>
    </location>
</feature>
<protein>
    <recommendedName>
        <fullName evidence="1">gamma-glutamylcyclotransferase</fullName>
        <ecNumber evidence="1">4.3.2.9</ecNumber>
    </recommendedName>
</protein>
<dbReference type="SUPFAM" id="SSF110857">
    <property type="entry name" value="Gamma-glutamyl cyclotransferase-like"/>
    <property type="match status" value="1"/>
</dbReference>
<dbReference type="Proteomes" id="UP000620124">
    <property type="component" value="Unassembled WGS sequence"/>
</dbReference>